<dbReference type="PROSITE" id="PS50837">
    <property type="entry name" value="NACHT"/>
    <property type="match status" value="1"/>
</dbReference>
<feature type="repeat" description="WD" evidence="6">
    <location>
        <begin position="1068"/>
        <end position="1109"/>
    </location>
</feature>
<dbReference type="InterPro" id="IPR020472">
    <property type="entry name" value="WD40_PAC1"/>
</dbReference>
<dbReference type="PROSITE" id="PS50294">
    <property type="entry name" value="WD_REPEATS_REGION"/>
    <property type="match status" value="9"/>
</dbReference>
<evidence type="ECO:0000256" key="5">
    <source>
        <dbReference type="ARBA" id="ARBA00043913"/>
    </source>
</evidence>
<keyword evidence="1 6" id="KW-0853">WD repeat</keyword>
<feature type="domain" description="NACHT" evidence="8">
    <location>
        <begin position="350"/>
        <end position="500"/>
    </location>
</feature>
<feature type="repeat" description="WD" evidence="6">
    <location>
        <begin position="984"/>
        <end position="1025"/>
    </location>
</feature>
<dbReference type="SMART" id="SM00320">
    <property type="entry name" value="WD40"/>
    <property type="match status" value="9"/>
</dbReference>
<comment type="function">
    <text evidence="5">Involved in mitochondrial fission. Acts as an adapter protein required to form mitochondrial fission complexes. Formation of these complexes is required to promote constriction and fission of the mitochondrial compartment at a late step in mitochondrial division.</text>
</comment>
<dbReference type="PANTHER" id="PTHR22847:SF637">
    <property type="entry name" value="WD REPEAT DOMAIN 5B"/>
    <property type="match status" value="1"/>
</dbReference>
<dbReference type="PANTHER" id="PTHR22847">
    <property type="entry name" value="WD40 REPEAT PROTEIN"/>
    <property type="match status" value="1"/>
</dbReference>
<feature type="compositionally biased region" description="Basic and acidic residues" evidence="7">
    <location>
        <begin position="24"/>
        <end position="34"/>
    </location>
</feature>
<feature type="compositionally biased region" description="Polar residues" evidence="7">
    <location>
        <begin position="45"/>
        <end position="54"/>
    </location>
</feature>
<dbReference type="InterPro" id="IPR001680">
    <property type="entry name" value="WD40_rpt"/>
</dbReference>
<feature type="repeat" description="WD" evidence="6">
    <location>
        <begin position="900"/>
        <end position="941"/>
    </location>
</feature>
<feature type="repeat" description="WD" evidence="6">
    <location>
        <begin position="1236"/>
        <end position="1277"/>
    </location>
</feature>
<dbReference type="Pfam" id="PF24883">
    <property type="entry name" value="NPHP3_N"/>
    <property type="match status" value="1"/>
</dbReference>
<dbReference type="Pfam" id="PF00400">
    <property type="entry name" value="WD40"/>
    <property type="match status" value="9"/>
</dbReference>
<dbReference type="Gene3D" id="2.130.10.10">
    <property type="entry name" value="YVTN repeat-like/Quinoprotein amine dehydrogenase"/>
    <property type="match status" value="5"/>
</dbReference>
<dbReference type="PRINTS" id="PR00320">
    <property type="entry name" value="GPROTEINBRPT"/>
</dbReference>
<feature type="repeat" description="WD" evidence="6">
    <location>
        <begin position="1152"/>
        <end position="1193"/>
    </location>
</feature>
<dbReference type="GO" id="GO:1990234">
    <property type="term" value="C:transferase complex"/>
    <property type="evidence" value="ECO:0007669"/>
    <property type="project" value="UniProtKB-ARBA"/>
</dbReference>
<dbReference type="SUPFAM" id="SSF52540">
    <property type="entry name" value="P-loop containing nucleoside triphosphate hydrolases"/>
    <property type="match status" value="1"/>
</dbReference>
<dbReference type="InterPro" id="IPR007111">
    <property type="entry name" value="NACHT_NTPase"/>
</dbReference>
<name>A0AAD9Z141_9LECA</name>
<comment type="similarity">
    <text evidence="3">Belongs to the WD repeat MDV1/CAF4 family.</text>
</comment>
<feature type="repeat" description="WD" evidence="6">
    <location>
        <begin position="942"/>
        <end position="983"/>
    </location>
</feature>
<dbReference type="FunFam" id="3.40.50.300:FF:001638">
    <property type="entry name" value="NACHT and WD40 domain protein"/>
    <property type="match status" value="1"/>
</dbReference>
<reference evidence="9" key="1">
    <citation type="submission" date="2022-11" db="EMBL/GenBank/DDBJ databases">
        <title>Chromosomal genome sequence assembly and mating type (MAT) locus characterization of the leprose asexual lichenized fungus Lepraria neglecta (Nyl.) Erichsen.</title>
        <authorList>
            <person name="Allen J.L."/>
            <person name="Pfeffer B."/>
        </authorList>
    </citation>
    <scope>NUCLEOTIDE SEQUENCE</scope>
    <source>
        <strain evidence="9">Allen 5258</strain>
    </source>
</reference>
<evidence type="ECO:0000256" key="1">
    <source>
        <dbReference type="ARBA" id="ARBA00022574"/>
    </source>
</evidence>
<evidence type="ECO:0000259" key="8">
    <source>
        <dbReference type="PROSITE" id="PS50837"/>
    </source>
</evidence>
<dbReference type="Gene3D" id="3.40.50.300">
    <property type="entry name" value="P-loop containing nucleotide triphosphate hydrolases"/>
    <property type="match status" value="1"/>
</dbReference>
<dbReference type="GO" id="GO:0005634">
    <property type="term" value="C:nucleus"/>
    <property type="evidence" value="ECO:0007669"/>
    <property type="project" value="TreeGrafter"/>
</dbReference>
<protein>
    <recommendedName>
        <fullName evidence="4">Mitochondrial division protein 1</fullName>
    </recommendedName>
</protein>
<evidence type="ECO:0000256" key="7">
    <source>
        <dbReference type="SAM" id="MobiDB-lite"/>
    </source>
</evidence>
<dbReference type="PROSITE" id="PS50082">
    <property type="entry name" value="WD_REPEATS_2"/>
    <property type="match status" value="9"/>
</dbReference>
<evidence type="ECO:0000313" key="10">
    <source>
        <dbReference type="Proteomes" id="UP001276659"/>
    </source>
</evidence>
<feature type="repeat" description="WD" evidence="6">
    <location>
        <begin position="1026"/>
        <end position="1067"/>
    </location>
</feature>
<dbReference type="Pfam" id="PF17100">
    <property type="entry name" value="NACHT_N"/>
    <property type="match status" value="1"/>
</dbReference>
<comment type="caution">
    <text evidence="9">The sequence shown here is derived from an EMBL/GenBank/DDBJ whole genome shotgun (WGS) entry which is preliminary data.</text>
</comment>
<dbReference type="InterPro" id="IPR027417">
    <property type="entry name" value="P-loop_NTPase"/>
</dbReference>
<dbReference type="InterPro" id="IPR019775">
    <property type="entry name" value="WD40_repeat_CS"/>
</dbReference>
<evidence type="ECO:0000256" key="2">
    <source>
        <dbReference type="ARBA" id="ARBA00022737"/>
    </source>
</evidence>
<evidence type="ECO:0000313" key="9">
    <source>
        <dbReference type="EMBL" id="KAK3169670.1"/>
    </source>
</evidence>
<keyword evidence="2" id="KW-0677">Repeat</keyword>
<evidence type="ECO:0000256" key="6">
    <source>
        <dbReference type="PROSITE-ProRule" id="PRU00221"/>
    </source>
</evidence>
<dbReference type="EMBL" id="JASNWA010000009">
    <property type="protein sequence ID" value="KAK3169670.1"/>
    <property type="molecule type" value="Genomic_DNA"/>
</dbReference>
<dbReference type="Proteomes" id="UP001276659">
    <property type="component" value="Unassembled WGS sequence"/>
</dbReference>
<dbReference type="PROSITE" id="PS00678">
    <property type="entry name" value="WD_REPEATS_1"/>
    <property type="match status" value="9"/>
</dbReference>
<organism evidence="9 10">
    <name type="scientific">Lepraria neglecta</name>
    <dbReference type="NCBI Taxonomy" id="209136"/>
    <lineage>
        <taxon>Eukaryota</taxon>
        <taxon>Fungi</taxon>
        <taxon>Dikarya</taxon>
        <taxon>Ascomycota</taxon>
        <taxon>Pezizomycotina</taxon>
        <taxon>Lecanoromycetes</taxon>
        <taxon>OSLEUM clade</taxon>
        <taxon>Lecanoromycetidae</taxon>
        <taxon>Lecanorales</taxon>
        <taxon>Lecanorineae</taxon>
        <taxon>Stereocaulaceae</taxon>
        <taxon>Lepraria</taxon>
    </lineage>
</organism>
<dbReference type="CDD" id="cd00200">
    <property type="entry name" value="WD40"/>
    <property type="match status" value="1"/>
</dbReference>
<evidence type="ECO:0000256" key="3">
    <source>
        <dbReference type="ARBA" id="ARBA00038415"/>
    </source>
</evidence>
<evidence type="ECO:0000256" key="4">
    <source>
        <dbReference type="ARBA" id="ARBA00039789"/>
    </source>
</evidence>
<dbReference type="InterPro" id="IPR036322">
    <property type="entry name" value="WD40_repeat_dom_sf"/>
</dbReference>
<dbReference type="InterPro" id="IPR056884">
    <property type="entry name" value="NPHP3-like_N"/>
</dbReference>
<sequence>MPEERSRPLGKASRLFRLSKQQKSKKDDSNRQDGKVAPPAVPATPSKSSAQTEPAIQPEQLWDQAYDDLKRDEPKLFDFYETVLSHDLGSSKGAKKNIIEQTDRMKRRSQMEDLLNAGLDNTAKLAKAEIFFGDAIKIVLSVKEAISSGLQAVPIAALAWAGICVFQNPSDETRTNREGIKKVVQNMKWYSSLSKLLLEETSQNNERFAELRGLLADRILGLYKVLLKYIIKSICVNYRNSVLQYLRNLVKFDDWSGSLDDVIKAETYVKEAARQFGVTQANSYLRLLVDMHISKAQDEIMQKLYVADMTMEIESLQKRKDQLLEDSYKWILDNQEYKDFTDWHHGNTKRLLWIKGDAGKGKTMLLIGIVTELSDELNTQFDKSHLSYFFCQGTNDRLNTATAILRGLIWMLIRQQKSLIRHLDEFKHHGSTLFEAHAAFYNLKKILLSMLEDETLERAYLAVDALDECKKEEPGLKELLELISEISEKNNKVKWLVTSRNETYIENIVDKNKTRTSLSLELNADSVAGAVKFYIDYKMRDLAARFGRTYADCENSTLEEVRQVQAQVAEELRRKADGTFLWVALVFRQIDDDTDCGADKVLELVREIPPDLNGMYDRMMRQIIEQKDASSKHSKLVLLTMVNTYRPLQLSELVTLVALPKLAVPHNIVRLCGLLTIKEDDKTVYFVHQSAKDYLTEHAKSEILSEIFPYGRAEGHHMIVSQSLEVMRAKLRRNIYELEYPGFPISKVQAPHPDPLASIRYACVYWIDHLCEIENGHDRVGLCENGTIDVFLKKHFLHWLEALSLLKSMSEGVLSMGKLTGLLERVSSEFQLLRLVQDAYRFVLSNRFVIENNPLQAYASALVFSPARSLIRGLFKEEEPKWITIKPAIRDEWSACLQTLEGHSGPVWSVAFSHDSTRLASASGDRTVKIWDTSSGECLQTLEGHSDPVWSVAFSHDSTRLASASGDRTVKIWDTSSGECLQTLEGHSDLVWSVAFSHDSTRLASASVDRTVKIWDTSSGECLQTLEGHSDSIRSVTFSHDSTRLASASDDRTVKIWDTSSGECLQTLEGHSDPVCSVAFSHDSIRLASASGDMTVKIWDTSSGECLQTLEGHSGPVWSVAFSHDSTRLASASGDRTVKIWDTSSGECLQTLEGHSDPVRSVTFSHDSTRLASASDDRTVKIWDTSSGKCLQTLEGHSDQVWSVAFSHDSTRLASASVDRTVKIWDTSSGECLQTLEGHSDSVRSVAFSHDSTWLASASGDRTVKIWDTSSGECLQTLEIGKALLNISVDTTGLYLHTEIGTIAIDILSVSNIISSVTDSQNPRYQSKGLSLDGAWIIYNSENFLWLPSEYRPSCSAVSEKMIGIGVGSGKIWIYNFKVDDS</sequence>
<feature type="repeat" description="WD" evidence="6">
    <location>
        <begin position="1110"/>
        <end position="1151"/>
    </location>
</feature>
<gene>
    <name evidence="9" type="ORF">OEA41_009054</name>
</gene>
<accession>A0AAD9Z141</accession>
<dbReference type="InterPro" id="IPR031359">
    <property type="entry name" value="NACHT_N"/>
</dbReference>
<keyword evidence="10" id="KW-1185">Reference proteome</keyword>
<feature type="repeat" description="WD" evidence="6">
    <location>
        <begin position="1194"/>
        <end position="1235"/>
    </location>
</feature>
<dbReference type="SUPFAM" id="SSF50978">
    <property type="entry name" value="WD40 repeat-like"/>
    <property type="match status" value="2"/>
</dbReference>
<feature type="region of interest" description="Disordered" evidence="7">
    <location>
        <begin position="1"/>
        <end position="59"/>
    </location>
</feature>
<proteinExistence type="inferred from homology"/>
<dbReference type="InterPro" id="IPR015943">
    <property type="entry name" value="WD40/YVTN_repeat-like_dom_sf"/>
</dbReference>